<proteinExistence type="predicted"/>
<accession>A0A4C1ZB69</accession>
<name>A0A4C1ZB69_EUMVA</name>
<reference evidence="1 2" key="1">
    <citation type="journal article" date="2019" name="Commun. Biol.">
        <title>The bagworm genome reveals a unique fibroin gene that provides high tensile strength.</title>
        <authorList>
            <person name="Kono N."/>
            <person name="Nakamura H."/>
            <person name="Ohtoshi R."/>
            <person name="Tomita M."/>
            <person name="Numata K."/>
            <person name="Arakawa K."/>
        </authorList>
    </citation>
    <scope>NUCLEOTIDE SEQUENCE [LARGE SCALE GENOMIC DNA]</scope>
</reference>
<keyword evidence="2" id="KW-1185">Reference proteome</keyword>
<gene>
    <name evidence="1" type="ORF">EVAR_65880_1</name>
</gene>
<comment type="caution">
    <text evidence="1">The sequence shown here is derived from an EMBL/GenBank/DDBJ whole genome shotgun (WGS) entry which is preliminary data.</text>
</comment>
<dbReference type="AlphaFoldDB" id="A0A4C1ZB69"/>
<protein>
    <submittedName>
        <fullName evidence="1">Uncharacterized protein</fullName>
    </submittedName>
</protein>
<dbReference type="EMBL" id="BGZK01001761">
    <property type="protein sequence ID" value="GBP85816.1"/>
    <property type="molecule type" value="Genomic_DNA"/>
</dbReference>
<evidence type="ECO:0000313" key="1">
    <source>
        <dbReference type="EMBL" id="GBP85816.1"/>
    </source>
</evidence>
<dbReference type="Proteomes" id="UP000299102">
    <property type="component" value="Unassembled WGS sequence"/>
</dbReference>
<evidence type="ECO:0000313" key="2">
    <source>
        <dbReference type="Proteomes" id="UP000299102"/>
    </source>
</evidence>
<organism evidence="1 2">
    <name type="scientific">Eumeta variegata</name>
    <name type="common">Bagworm moth</name>
    <name type="synonym">Eumeta japonica</name>
    <dbReference type="NCBI Taxonomy" id="151549"/>
    <lineage>
        <taxon>Eukaryota</taxon>
        <taxon>Metazoa</taxon>
        <taxon>Ecdysozoa</taxon>
        <taxon>Arthropoda</taxon>
        <taxon>Hexapoda</taxon>
        <taxon>Insecta</taxon>
        <taxon>Pterygota</taxon>
        <taxon>Neoptera</taxon>
        <taxon>Endopterygota</taxon>
        <taxon>Lepidoptera</taxon>
        <taxon>Glossata</taxon>
        <taxon>Ditrysia</taxon>
        <taxon>Tineoidea</taxon>
        <taxon>Psychidae</taxon>
        <taxon>Oiketicinae</taxon>
        <taxon>Eumeta</taxon>
    </lineage>
</organism>
<sequence>MGKGEERVKRFEKMSNLNTLDQVFKLESKLDKIAVEIFSTRYFGVLKKLDTIQRTVENRSALRSTNYAKAAFKPKIKAVVASKEIGPEHRIGPADTNHFLQNQKLHRKPRGEQVMRCGIV</sequence>